<keyword evidence="2" id="KW-0472">Membrane</keyword>
<dbReference type="Pfam" id="PF20315">
    <property type="entry name" value="DUF6611"/>
    <property type="match status" value="1"/>
</dbReference>
<dbReference type="AlphaFoldDB" id="A0A3A1UBF0"/>
<feature type="transmembrane region" description="Helical" evidence="2">
    <location>
        <begin position="84"/>
        <end position="102"/>
    </location>
</feature>
<evidence type="ECO:0000256" key="2">
    <source>
        <dbReference type="SAM" id="Phobius"/>
    </source>
</evidence>
<name>A0A3A1UBF0_9MICO</name>
<feature type="region of interest" description="Disordered" evidence="1">
    <location>
        <begin position="1"/>
        <end position="27"/>
    </location>
</feature>
<gene>
    <name evidence="3" type="ORF">D1781_04260</name>
</gene>
<evidence type="ECO:0000256" key="1">
    <source>
        <dbReference type="SAM" id="MobiDB-lite"/>
    </source>
</evidence>
<dbReference type="InterPro" id="IPR046719">
    <property type="entry name" value="DUF6611"/>
</dbReference>
<keyword evidence="4" id="KW-1185">Reference proteome</keyword>
<organism evidence="3 4">
    <name type="scientific">Amnibacterium setariae</name>
    <dbReference type="NCBI Taxonomy" id="2306585"/>
    <lineage>
        <taxon>Bacteria</taxon>
        <taxon>Bacillati</taxon>
        <taxon>Actinomycetota</taxon>
        <taxon>Actinomycetes</taxon>
        <taxon>Micrococcales</taxon>
        <taxon>Microbacteriaceae</taxon>
        <taxon>Amnibacterium</taxon>
    </lineage>
</organism>
<proteinExistence type="predicted"/>
<protein>
    <submittedName>
        <fullName evidence="3">Uncharacterized protein</fullName>
    </submittedName>
</protein>
<evidence type="ECO:0000313" key="3">
    <source>
        <dbReference type="EMBL" id="RIX30636.1"/>
    </source>
</evidence>
<accession>A0A3A1UBF0</accession>
<dbReference type="Proteomes" id="UP000265742">
    <property type="component" value="Unassembled WGS sequence"/>
</dbReference>
<reference evidence="4" key="1">
    <citation type="submission" date="2018-09" db="EMBL/GenBank/DDBJ databases">
        <authorList>
            <person name="Kim I."/>
        </authorList>
    </citation>
    <scope>NUCLEOTIDE SEQUENCE [LARGE SCALE GENOMIC DNA]</scope>
    <source>
        <strain evidence="4">DD4a</strain>
    </source>
</reference>
<sequence>MDPVKTAARRGPRVHARTVSPRAPLQDPVDRSDPLLVRLVAGPTAWGRLDVQPSRYGFTRYRLTVLPPGASTAERAWLAVWRSCPVLVAVLGFGLDLVVLAAGADGVVAAAAGGALAVVVPALVAVRTRRLRPLVRSRAGGVDDCAGVPRPVGDMAAIDRWWPVLDAADRALERGDMTPVEHELVWTAAWQDLATRPRGAHPGLRARAAGLLRQG</sequence>
<dbReference type="EMBL" id="QXTG01000001">
    <property type="protein sequence ID" value="RIX30636.1"/>
    <property type="molecule type" value="Genomic_DNA"/>
</dbReference>
<feature type="compositionally biased region" description="Basic residues" evidence="1">
    <location>
        <begin position="7"/>
        <end position="16"/>
    </location>
</feature>
<feature type="transmembrane region" description="Helical" evidence="2">
    <location>
        <begin position="108"/>
        <end position="126"/>
    </location>
</feature>
<evidence type="ECO:0000313" key="4">
    <source>
        <dbReference type="Proteomes" id="UP000265742"/>
    </source>
</evidence>
<keyword evidence="2" id="KW-0812">Transmembrane</keyword>
<keyword evidence="2" id="KW-1133">Transmembrane helix</keyword>
<comment type="caution">
    <text evidence="3">The sequence shown here is derived from an EMBL/GenBank/DDBJ whole genome shotgun (WGS) entry which is preliminary data.</text>
</comment>